<gene>
    <name evidence="1" type="ORF">C1Y40_04480</name>
</gene>
<accession>A0A2S8BFB9</accession>
<evidence type="ECO:0000313" key="2">
    <source>
        <dbReference type="Proteomes" id="UP000238296"/>
    </source>
</evidence>
<protein>
    <submittedName>
        <fullName evidence="1">Uncharacterized protein</fullName>
    </submittedName>
</protein>
<proteinExistence type="predicted"/>
<dbReference type="Proteomes" id="UP000238296">
    <property type="component" value="Unassembled WGS sequence"/>
</dbReference>
<sequence>MIRRAGMMEFDPNIPPMTGEASSTVTLRPALAKYAAAVNPLWPAPMTMTSRDILLFMRIPYF</sequence>
<organism evidence="1 2">
    <name type="scientific">Mycobacterium talmoniae</name>
    <dbReference type="NCBI Taxonomy" id="1858794"/>
    <lineage>
        <taxon>Bacteria</taxon>
        <taxon>Bacillati</taxon>
        <taxon>Actinomycetota</taxon>
        <taxon>Actinomycetes</taxon>
        <taxon>Mycobacteriales</taxon>
        <taxon>Mycobacteriaceae</taxon>
        <taxon>Mycobacterium</taxon>
    </lineage>
</organism>
<dbReference type="EMBL" id="PPEA01000652">
    <property type="protein sequence ID" value="PQM45363.1"/>
    <property type="molecule type" value="Genomic_DNA"/>
</dbReference>
<evidence type="ECO:0000313" key="1">
    <source>
        <dbReference type="EMBL" id="PQM45363.1"/>
    </source>
</evidence>
<name>A0A2S8BFB9_9MYCO</name>
<reference evidence="1 2" key="1">
    <citation type="journal article" date="2017" name="Int. J. Syst. Evol. Microbiol.">
        <title>Mycobacterium talmoniae sp. nov., a slowly growing mycobacterium isolated from human respiratory samples.</title>
        <authorList>
            <person name="Davidson R.M."/>
            <person name="DeGroote M.A."/>
            <person name="Marola J.L."/>
            <person name="Buss S."/>
            <person name="Jones V."/>
            <person name="McNeil M.R."/>
            <person name="Freifeld A.G."/>
            <person name="Elaine Epperson L."/>
            <person name="Hasan N.A."/>
            <person name="Jackson M."/>
            <person name="Iwen P.C."/>
            <person name="Salfinger M."/>
            <person name="Strong M."/>
        </authorList>
    </citation>
    <scope>NUCLEOTIDE SEQUENCE [LARGE SCALE GENOMIC DNA]</scope>
    <source>
        <strain evidence="1 2">ATCC BAA-2683</strain>
    </source>
</reference>
<comment type="caution">
    <text evidence="1">The sequence shown here is derived from an EMBL/GenBank/DDBJ whole genome shotgun (WGS) entry which is preliminary data.</text>
</comment>
<dbReference type="AlphaFoldDB" id="A0A2S8BFB9"/>